<protein>
    <submittedName>
        <fullName evidence="1">Uncharacterized protein</fullName>
    </submittedName>
</protein>
<dbReference type="Proteomes" id="UP000886191">
    <property type="component" value="Unassembled WGS sequence"/>
</dbReference>
<comment type="caution">
    <text evidence="1">The sequence shown here is derived from an EMBL/GenBank/DDBJ whole genome shotgun (WGS) entry which is preliminary data.</text>
</comment>
<gene>
    <name evidence="1" type="ORF">ENH87_03575</name>
</gene>
<sequence length="156" mass="18182">MKTIPFSFDPKESLELVQYHNPKLWGVDIVQPKLKIQTQVNSHNISYTKALGNCIRNCEDMAERILVMAAYQHIMDQKAIHYQNICNKITRVRLQEKALSNSILIQAKDRAPIFEFYAKQGEILEKEKALLLECPELRRHLQIQYDTAQEPKTQNS</sequence>
<proteinExistence type="predicted"/>
<organism evidence="1">
    <name type="scientific">Pricia antarctica</name>
    <dbReference type="NCBI Taxonomy" id="641691"/>
    <lineage>
        <taxon>Bacteria</taxon>
        <taxon>Pseudomonadati</taxon>
        <taxon>Bacteroidota</taxon>
        <taxon>Flavobacteriia</taxon>
        <taxon>Flavobacteriales</taxon>
        <taxon>Flavobacteriaceae</taxon>
        <taxon>Pricia</taxon>
    </lineage>
</organism>
<name>A0A831QNK0_9FLAO</name>
<dbReference type="AlphaFoldDB" id="A0A831QNK0"/>
<evidence type="ECO:0000313" key="1">
    <source>
        <dbReference type="EMBL" id="HEA19979.1"/>
    </source>
</evidence>
<dbReference type="EMBL" id="DRGL01000017">
    <property type="protein sequence ID" value="HEA19979.1"/>
    <property type="molecule type" value="Genomic_DNA"/>
</dbReference>
<accession>A0A831QNK0</accession>
<reference evidence="1" key="1">
    <citation type="journal article" date="2020" name="mSystems">
        <title>Genome- and Community-Level Interaction Insights into Carbon Utilization and Element Cycling Functions of Hydrothermarchaeota in Hydrothermal Sediment.</title>
        <authorList>
            <person name="Zhou Z."/>
            <person name="Liu Y."/>
            <person name="Xu W."/>
            <person name="Pan J."/>
            <person name="Luo Z.H."/>
            <person name="Li M."/>
        </authorList>
    </citation>
    <scope>NUCLEOTIDE SEQUENCE [LARGE SCALE GENOMIC DNA]</scope>
    <source>
        <strain evidence="1">HyVt-345</strain>
    </source>
</reference>